<feature type="compositionally biased region" description="Polar residues" evidence="1">
    <location>
        <begin position="32"/>
        <end position="49"/>
    </location>
</feature>
<dbReference type="KEGG" id="nsh:GXM_04518"/>
<organism evidence="2 3">
    <name type="scientific">Nostoc sphaeroides CCNUC1</name>
    <dbReference type="NCBI Taxonomy" id="2653204"/>
    <lineage>
        <taxon>Bacteria</taxon>
        <taxon>Bacillati</taxon>
        <taxon>Cyanobacteriota</taxon>
        <taxon>Cyanophyceae</taxon>
        <taxon>Nostocales</taxon>
        <taxon>Nostocaceae</taxon>
        <taxon>Nostoc</taxon>
    </lineage>
</organism>
<protein>
    <submittedName>
        <fullName evidence="2">Uncharacterized protein</fullName>
    </submittedName>
</protein>
<name>A0A5P8W2S6_9NOSO</name>
<sequence length="55" mass="5836">MGNGEWGVGSSEWGNFKSRFQPPAGNAHHSGSAANQRGKASTTGHFQSETLDETM</sequence>
<proteinExistence type="predicted"/>
<reference evidence="2 3" key="1">
    <citation type="submission" date="2019-10" db="EMBL/GenBank/DDBJ databases">
        <title>Genomic and transcriptomic insights into the perfect genentic adaptation of a filamentous nitrogen-fixing cyanobacterium to rice fields.</title>
        <authorList>
            <person name="Chen Z."/>
        </authorList>
    </citation>
    <scope>NUCLEOTIDE SEQUENCE [LARGE SCALE GENOMIC DNA]</scope>
    <source>
        <strain evidence="2">CCNUC1</strain>
    </source>
</reference>
<evidence type="ECO:0000313" key="3">
    <source>
        <dbReference type="Proteomes" id="UP000326678"/>
    </source>
</evidence>
<dbReference type="EMBL" id="CP045226">
    <property type="protein sequence ID" value="QFS47037.1"/>
    <property type="molecule type" value="Genomic_DNA"/>
</dbReference>
<evidence type="ECO:0000313" key="2">
    <source>
        <dbReference type="EMBL" id="QFS47037.1"/>
    </source>
</evidence>
<keyword evidence="3" id="KW-1185">Reference proteome</keyword>
<feature type="region of interest" description="Disordered" evidence="1">
    <location>
        <begin position="1"/>
        <end position="55"/>
    </location>
</feature>
<gene>
    <name evidence="2" type="ORF">GXM_04518</name>
</gene>
<accession>A0A5P8W2S6</accession>
<evidence type="ECO:0000256" key="1">
    <source>
        <dbReference type="SAM" id="MobiDB-lite"/>
    </source>
</evidence>
<dbReference type="Proteomes" id="UP000326678">
    <property type="component" value="Chromosome Gxm1"/>
</dbReference>
<dbReference type="AlphaFoldDB" id="A0A5P8W2S6"/>